<keyword evidence="2" id="KW-1133">Transmembrane helix</keyword>
<proteinExistence type="predicted"/>
<keyword evidence="4" id="KW-1185">Reference proteome</keyword>
<comment type="caution">
    <text evidence="3">The sequence shown here is derived from an EMBL/GenBank/DDBJ whole genome shotgun (WGS) entry which is preliminary data.</text>
</comment>
<feature type="region of interest" description="Disordered" evidence="1">
    <location>
        <begin position="230"/>
        <end position="272"/>
    </location>
</feature>
<keyword evidence="2" id="KW-0472">Membrane</keyword>
<gene>
    <name evidence="3" type="ORF">Sjap_024241</name>
</gene>
<feature type="region of interest" description="Disordered" evidence="1">
    <location>
        <begin position="24"/>
        <end position="45"/>
    </location>
</feature>
<dbReference type="Proteomes" id="UP001417504">
    <property type="component" value="Unassembled WGS sequence"/>
</dbReference>
<evidence type="ECO:0000256" key="1">
    <source>
        <dbReference type="SAM" id="MobiDB-lite"/>
    </source>
</evidence>
<dbReference type="PANTHER" id="PTHR33825">
    <property type="entry name" value="CHITINASE-LIKE PROTEIN"/>
    <property type="match status" value="1"/>
</dbReference>
<evidence type="ECO:0000313" key="3">
    <source>
        <dbReference type="EMBL" id="KAK9091064.1"/>
    </source>
</evidence>
<dbReference type="PANTHER" id="PTHR33825:SF4">
    <property type="entry name" value="OS05G0137600 PROTEIN"/>
    <property type="match status" value="1"/>
</dbReference>
<evidence type="ECO:0000313" key="4">
    <source>
        <dbReference type="Proteomes" id="UP001417504"/>
    </source>
</evidence>
<feature type="compositionally biased region" description="Pro residues" evidence="1">
    <location>
        <begin position="24"/>
        <end position="34"/>
    </location>
</feature>
<feature type="compositionally biased region" description="Basic and acidic residues" evidence="1">
    <location>
        <begin position="454"/>
        <end position="463"/>
    </location>
</feature>
<dbReference type="AlphaFoldDB" id="A0AAP0HLB2"/>
<evidence type="ECO:0000256" key="2">
    <source>
        <dbReference type="SAM" id="Phobius"/>
    </source>
</evidence>
<keyword evidence="2" id="KW-0812">Transmembrane</keyword>
<organism evidence="3 4">
    <name type="scientific">Stephania japonica</name>
    <dbReference type="NCBI Taxonomy" id="461633"/>
    <lineage>
        <taxon>Eukaryota</taxon>
        <taxon>Viridiplantae</taxon>
        <taxon>Streptophyta</taxon>
        <taxon>Embryophyta</taxon>
        <taxon>Tracheophyta</taxon>
        <taxon>Spermatophyta</taxon>
        <taxon>Magnoliopsida</taxon>
        <taxon>Ranunculales</taxon>
        <taxon>Menispermaceae</taxon>
        <taxon>Menispermoideae</taxon>
        <taxon>Cissampelideae</taxon>
        <taxon>Stephania</taxon>
    </lineage>
</organism>
<dbReference type="EMBL" id="JBBNAE010000010">
    <property type="protein sequence ID" value="KAK9091064.1"/>
    <property type="molecule type" value="Genomic_DNA"/>
</dbReference>
<feature type="transmembrane region" description="Helical" evidence="2">
    <location>
        <begin position="55"/>
        <end position="80"/>
    </location>
</feature>
<sequence>MVVLICGLGIKMMMDQLIRGPGFMPPPQARPPMAPNLTDHSPNSSNKVRKQIDYYFSWILIHGFSHVMQAIGAVFALATVSIPTMNAFRRLATSMDKFSKVASEEVPGTLSSLKLSGLEINDLTQQLSKIRHPLRSRHMCMLHRRVARMKIARLRSPDSSGSFIMAPADGQEVVCEGTEKASIRNEMPLLLSSNRHVGTLGERERAYENTIHDKVVCVRLLSRTISGWGGGPHPQNAIEGGQSTSMDGGGEETENPRRGMASHAHHISHSSLGKSNILTKETIEDVILDNQVVAPPPIDSNRNEIMEIEAESIRLLINDRANLGLSPLVSIADGNPNEDGETLNTSSSELEALYIGEQAVRYDEVGTSNEESVSPVVFLSQCGIQITSHPKEQNQGGPVWQSKQRYNKNNRGLTQGLIIARRGCREPTRGLHGSRPGVPKCIGNLGPSQLVSEPRFEEPRDEV</sequence>
<feature type="region of interest" description="Disordered" evidence="1">
    <location>
        <begin position="427"/>
        <end position="463"/>
    </location>
</feature>
<reference evidence="3 4" key="1">
    <citation type="submission" date="2024-01" db="EMBL/GenBank/DDBJ databases">
        <title>Genome assemblies of Stephania.</title>
        <authorList>
            <person name="Yang L."/>
        </authorList>
    </citation>
    <scope>NUCLEOTIDE SEQUENCE [LARGE SCALE GENOMIC DNA]</scope>
    <source>
        <strain evidence="3">QJT</strain>
        <tissue evidence="3">Leaf</tissue>
    </source>
</reference>
<accession>A0AAP0HLB2</accession>
<protein>
    <submittedName>
        <fullName evidence="3">Uncharacterized protein</fullName>
    </submittedName>
</protein>
<name>A0AAP0HLB2_9MAGN</name>